<proteinExistence type="predicted"/>
<evidence type="ECO:0000256" key="1">
    <source>
        <dbReference type="SAM" id="SignalP"/>
    </source>
</evidence>
<dbReference type="VEuPathDB" id="FungiDB:CIMG_02388"/>
<dbReference type="ESTHER" id="cocp7-c5p2u8">
    <property type="family name" value="Fungal_carboxylesterase_lipase"/>
</dbReference>
<evidence type="ECO:0000313" key="2">
    <source>
        <dbReference type="EMBL" id="EAS37034.3"/>
    </source>
</evidence>
<dbReference type="RefSeq" id="XP_001248617.2">
    <property type="nucleotide sequence ID" value="XM_001248616.2"/>
</dbReference>
<gene>
    <name evidence="2" type="ORF">CIMG_02388</name>
</gene>
<reference evidence="3" key="2">
    <citation type="journal article" date="2010" name="Genome Res.">
        <title>Population genomic sequencing of Coccidioides fungi reveals recent hybridization and transposon control.</title>
        <authorList>
            <person name="Neafsey D.E."/>
            <person name="Barker B.M."/>
            <person name="Sharpton T.J."/>
            <person name="Stajich J.E."/>
            <person name="Park D.J."/>
            <person name="Whiston E."/>
            <person name="Hung C.-Y."/>
            <person name="McMahan C."/>
            <person name="White J."/>
            <person name="Sykes S."/>
            <person name="Heiman D."/>
            <person name="Young S."/>
            <person name="Zeng Q."/>
            <person name="Abouelleil A."/>
            <person name="Aftuck L."/>
            <person name="Bessette D."/>
            <person name="Brown A."/>
            <person name="FitzGerald M."/>
            <person name="Lui A."/>
            <person name="Macdonald J.P."/>
            <person name="Priest M."/>
            <person name="Orbach M.J."/>
            <person name="Galgiani J.N."/>
            <person name="Kirkland T.N."/>
            <person name="Cole G.T."/>
            <person name="Birren B.W."/>
            <person name="Henn M.R."/>
            <person name="Taylor J.W."/>
            <person name="Rounsley S.D."/>
        </authorList>
    </citation>
    <scope>GENOME REANNOTATION</scope>
    <source>
        <strain evidence="3">RS</strain>
    </source>
</reference>
<dbReference type="Proteomes" id="UP000001261">
    <property type="component" value="Unassembled WGS sequence"/>
</dbReference>
<dbReference type="AlphaFoldDB" id="J3KL98"/>
<dbReference type="InParanoid" id="J3KL98"/>
<evidence type="ECO:0008006" key="4">
    <source>
        <dbReference type="Google" id="ProtNLM"/>
    </source>
</evidence>
<keyword evidence="1" id="KW-0732">Signal</keyword>
<sequence>MIIGWTSMLWAKVMLVLVGGGRYKGAPKMLGRRRQGRKTCSLKSAVDFKINTHPVPSLDSLRVDLPRETHLPWFFGDPSRYARAHLDNTFDVSHRRNDIRKRRYGRSVHTYKHTQFHNHGYG</sequence>
<dbReference type="KEGG" id="cim:CIMG_02388"/>
<dbReference type="GeneID" id="4565485"/>
<protein>
    <recommendedName>
        <fullName evidence="4">Secreted protein</fullName>
    </recommendedName>
</protein>
<dbReference type="EMBL" id="GG704911">
    <property type="protein sequence ID" value="EAS37034.3"/>
    <property type="molecule type" value="Genomic_DNA"/>
</dbReference>
<accession>J3KL98</accession>
<reference evidence="3" key="1">
    <citation type="journal article" date="2009" name="Genome Res.">
        <title>Comparative genomic analyses of the human fungal pathogens Coccidioides and their relatives.</title>
        <authorList>
            <person name="Sharpton T.J."/>
            <person name="Stajich J.E."/>
            <person name="Rounsley S.D."/>
            <person name="Gardner M.J."/>
            <person name="Wortman J.R."/>
            <person name="Jordar V.S."/>
            <person name="Maiti R."/>
            <person name="Kodira C.D."/>
            <person name="Neafsey D.E."/>
            <person name="Zeng Q."/>
            <person name="Hung C.-Y."/>
            <person name="McMahan C."/>
            <person name="Muszewska A."/>
            <person name="Grynberg M."/>
            <person name="Mandel M.A."/>
            <person name="Kellner E.M."/>
            <person name="Barker B.M."/>
            <person name="Galgiani J.N."/>
            <person name="Orbach M.J."/>
            <person name="Kirkland T.N."/>
            <person name="Cole G.T."/>
            <person name="Henn M.R."/>
            <person name="Birren B.W."/>
            <person name="Taylor J.W."/>
        </authorList>
    </citation>
    <scope>NUCLEOTIDE SEQUENCE [LARGE SCALE GENOMIC DNA]</scope>
    <source>
        <strain evidence="3">RS</strain>
    </source>
</reference>
<name>J3KL98_COCIM</name>
<feature type="signal peptide" evidence="1">
    <location>
        <begin position="1"/>
        <end position="20"/>
    </location>
</feature>
<evidence type="ECO:0000313" key="3">
    <source>
        <dbReference type="Proteomes" id="UP000001261"/>
    </source>
</evidence>
<keyword evidence="3" id="KW-1185">Reference proteome</keyword>
<feature type="chain" id="PRO_5003772954" description="Secreted protein" evidence="1">
    <location>
        <begin position="21"/>
        <end position="122"/>
    </location>
</feature>
<organism evidence="2 3">
    <name type="scientific">Coccidioides immitis (strain RS)</name>
    <name type="common">Valley fever fungus</name>
    <dbReference type="NCBI Taxonomy" id="246410"/>
    <lineage>
        <taxon>Eukaryota</taxon>
        <taxon>Fungi</taxon>
        <taxon>Dikarya</taxon>
        <taxon>Ascomycota</taxon>
        <taxon>Pezizomycotina</taxon>
        <taxon>Eurotiomycetes</taxon>
        <taxon>Eurotiomycetidae</taxon>
        <taxon>Onygenales</taxon>
        <taxon>Onygenaceae</taxon>
        <taxon>Coccidioides</taxon>
    </lineage>
</organism>